<feature type="transmembrane region" description="Helical" evidence="8">
    <location>
        <begin position="80"/>
        <end position="100"/>
    </location>
</feature>
<feature type="compositionally biased region" description="Basic and acidic residues" evidence="7">
    <location>
        <begin position="502"/>
        <end position="514"/>
    </location>
</feature>
<evidence type="ECO:0000256" key="8">
    <source>
        <dbReference type="SAM" id="Phobius"/>
    </source>
</evidence>
<reference evidence="10" key="1">
    <citation type="journal article" date="2019" name="Int. J. Syst. Evol. Microbiol.">
        <title>The Global Catalogue of Microorganisms (GCM) 10K type strain sequencing project: providing services to taxonomists for standard genome sequencing and annotation.</title>
        <authorList>
            <consortium name="The Broad Institute Genomics Platform"/>
            <consortium name="The Broad Institute Genome Sequencing Center for Infectious Disease"/>
            <person name="Wu L."/>
            <person name="Ma J."/>
        </authorList>
    </citation>
    <scope>NUCLEOTIDE SEQUENCE [LARGE SCALE GENOMIC DNA]</scope>
    <source>
        <strain evidence="10">JCM 14323</strain>
    </source>
</reference>
<proteinExistence type="predicted"/>
<organism evidence="9 10">
    <name type="scientific">Agromyces salentinus</name>
    <dbReference type="NCBI Taxonomy" id="269421"/>
    <lineage>
        <taxon>Bacteria</taxon>
        <taxon>Bacillati</taxon>
        <taxon>Actinomycetota</taxon>
        <taxon>Actinomycetes</taxon>
        <taxon>Micrococcales</taxon>
        <taxon>Microbacteriaceae</taxon>
        <taxon>Agromyces</taxon>
    </lineage>
</organism>
<evidence type="ECO:0000256" key="5">
    <source>
        <dbReference type="ARBA" id="ARBA00022989"/>
    </source>
</evidence>
<dbReference type="InterPro" id="IPR036259">
    <property type="entry name" value="MFS_trans_sf"/>
</dbReference>
<evidence type="ECO:0000256" key="6">
    <source>
        <dbReference type="ARBA" id="ARBA00023136"/>
    </source>
</evidence>
<keyword evidence="5 8" id="KW-1133">Transmembrane helix</keyword>
<keyword evidence="6 8" id="KW-0472">Membrane</keyword>
<dbReference type="EMBL" id="BAAANK010000007">
    <property type="protein sequence ID" value="GAA1839279.1"/>
    <property type="molecule type" value="Genomic_DNA"/>
</dbReference>
<feature type="transmembrane region" description="Helical" evidence="8">
    <location>
        <begin position="258"/>
        <end position="277"/>
    </location>
</feature>
<name>A0ABP4Z886_9MICO</name>
<evidence type="ECO:0000256" key="7">
    <source>
        <dbReference type="SAM" id="MobiDB-lite"/>
    </source>
</evidence>
<dbReference type="Pfam" id="PF05977">
    <property type="entry name" value="MFS_3"/>
    <property type="match status" value="1"/>
</dbReference>
<feature type="region of interest" description="Disordered" evidence="7">
    <location>
        <begin position="457"/>
        <end position="514"/>
    </location>
</feature>
<keyword evidence="2" id="KW-0813">Transport</keyword>
<protein>
    <submittedName>
        <fullName evidence="9">MFS transporter</fullName>
    </submittedName>
</protein>
<gene>
    <name evidence="9" type="ORF">GCM10009750_26500</name>
</gene>
<feature type="transmembrane region" description="Helical" evidence="8">
    <location>
        <begin position="344"/>
        <end position="367"/>
    </location>
</feature>
<dbReference type="PANTHER" id="PTHR23513:SF11">
    <property type="entry name" value="STAPHYLOFERRIN A TRANSPORTER"/>
    <property type="match status" value="1"/>
</dbReference>
<evidence type="ECO:0000256" key="4">
    <source>
        <dbReference type="ARBA" id="ARBA00022692"/>
    </source>
</evidence>
<feature type="transmembrane region" description="Helical" evidence="8">
    <location>
        <begin position="373"/>
        <end position="396"/>
    </location>
</feature>
<evidence type="ECO:0000313" key="10">
    <source>
        <dbReference type="Proteomes" id="UP001501746"/>
    </source>
</evidence>
<dbReference type="SUPFAM" id="SSF103473">
    <property type="entry name" value="MFS general substrate transporter"/>
    <property type="match status" value="1"/>
</dbReference>
<evidence type="ECO:0000256" key="3">
    <source>
        <dbReference type="ARBA" id="ARBA00022475"/>
    </source>
</evidence>
<keyword evidence="3" id="KW-1003">Cell membrane</keyword>
<accession>A0ABP4Z886</accession>
<evidence type="ECO:0000256" key="2">
    <source>
        <dbReference type="ARBA" id="ARBA00022448"/>
    </source>
</evidence>
<keyword evidence="10" id="KW-1185">Reference proteome</keyword>
<feature type="transmembrane region" description="Helical" evidence="8">
    <location>
        <begin position="173"/>
        <end position="192"/>
    </location>
</feature>
<dbReference type="Gene3D" id="1.20.1250.20">
    <property type="entry name" value="MFS general substrate transporter like domains"/>
    <property type="match status" value="1"/>
</dbReference>
<feature type="transmembrane region" description="Helical" evidence="8">
    <location>
        <begin position="284"/>
        <end position="304"/>
    </location>
</feature>
<sequence length="514" mass="53590">MSAMFRSLSGFNYRVWFIGALVSNVGGWMQATTQDWVVLTELTDNNAAAVGATMALQFGPQLLLVPITGAVIDRFDRRKVLIVTQSVLMLLAVGLGLLLLGGHAQLWHVYGFALALGITSAFDAPARQTFVSDLVSGPNASNAVALNAASFNAARLIGPAVAGGLIVLVGSGWVFMINALTFIAMIGALLVMRRRELIVHPRAVRDGNPLVQGFRYVGGRSDLVVVLVIVFLVGAFCMNFPIFSSTMAVMFGKGAGEYGILSSILAIGSLTAALLAARRERARLRVVFASAGALGAASLIAAFMPTYETFAASTVLIGFATVTLLTTANGYVQTTTDPAVRGRVMALYVAILMGGTLIGAPTVGWVADAAGPRWALGVAAVAAFVALGVGVGWLMVARGLRVARMPQRRWRFGLAWAASAEAIADGGGVPAPATGSLATVSGRNDPADFSDEVAMTSPIRLPKLPGHRADAAGRAGGHPSPDVAAPRTSRPSTTHPSVDPRPTADREGRISTDR</sequence>
<dbReference type="InterPro" id="IPR010290">
    <property type="entry name" value="TM_effector"/>
</dbReference>
<dbReference type="CDD" id="cd06173">
    <property type="entry name" value="MFS_MefA_like"/>
    <property type="match status" value="1"/>
</dbReference>
<comment type="subcellular location">
    <subcellularLocation>
        <location evidence="1">Cell membrane</location>
        <topology evidence="1">Multi-pass membrane protein</topology>
    </subcellularLocation>
</comment>
<feature type="transmembrane region" description="Helical" evidence="8">
    <location>
        <begin position="223"/>
        <end position="243"/>
    </location>
</feature>
<dbReference type="Proteomes" id="UP001501746">
    <property type="component" value="Unassembled WGS sequence"/>
</dbReference>
<comment type="caution">
    <text evidence="9">The sequence shown here is derived from an EMBL/GenBank/DDBJ whole genome shotgun (WGS) entry which is preliminary data.</text>
</comment>
<feature type="transmembrane region" description="Helical" evidence="8">
    <location>
        <begin position="310"/>
        <end position="332"/>
    </location>
</feature>
<evidence type="ECO:0000256" key="1">
    <source>
        <dbReference type="ARBA" id="ARBA00004651"/>
    </source>
</evidence>
<evidence type="ECO:0000313" key="9">
    <source>
        <dbReference type="EMBL" id="GAA1839279.1"/>
    </source>
</evidence>
<dbReference type="PANTHER" id="PTHR23513">
    <property type="entry name" value="INTEGRAL MEMBRANE EFFLUX PROTEIN-RELATED"/>
    <property type="match status" value="1"/>
</dbReference>
<feature type="transmembrane region" description="Helical" evidence="8">
    <location>
        <begin position="49"/>
        <end position="68"/>
    </location>
</feature>
<keyword evidence="4 8" id="KW-0812">Transmembrane</keyword>
<feature type="transmembrane region" description="Helical" evidence="8">
    <location>
        <begin position="12"/>
        <end position="29"/>
    </location>
</feature>